<dbReference type="PANTHER" id="PTHR10884">
    <property type="entry name" value="NADH DEHYDROGENASE UBIQUINONE IRON-SULFUR PROTEIN 3"/>
    <property type="match status" value="1"/>
</dbReference>
<comment type="function">
    <text evidence="3">NDH-1 shuttles electrons from NADH, via FMN and iron-sulfur (Fe-S) centers, to quinones in the respiratory chain. The immediate electron acceptor for the enzyme in this species is believed to be a menaquinone. Couples the redox reaction to proton translocation (for every two electrons transferred, four hydrogen ions are translocated across the cytoplasmic membrane), and thus conserves the redox energy in a proton gradient.</text>
</comment>
<evidence type="ECO:0000313" key="9">
    <source>
        <dbReference type="Proteomes" id="UP000319213"/>
    </source>
</evidence>
<dbReference type="InterPro" id="IPR001268">
    <property type="entry name" value="NADH_UbQ_OxRdtase_30kDa_su"/>
</dbReference>
<feature type="domain" description="NADH:ubiquinone oxidoreductase 30kDa subunit" evidence="7">
    <location>
        <begin position="34"/>
        <end position="151"/>
    </location>
</feature>
<dbReference type="OrthoDB" id="3746692at2"/>
<evidence type="ECO:0000256" key="1">
    <source>
        <dbReference type="ARBA" id="ARBA00007569"/>
    </source>
</evidence>
<name>A0A543J385_9ACTN</name>
<dbReference type="InterPro" id="IPR037232">
    <property type="entry name" value="NADH_quin_OxRdtase_su_C/D-like"/>
</dbReference>
<dbReference type="GO" id="GO:0005886">
    <property type="term" value="C:plasma membrane"/>
    <property type="evidence" value="ECO:0007669"/>
    <property type="project" value="UniProtKB-SubCell"/>
</dbReference>
<comment type="subcellular location">
    <subcellularLocation>
        <location evidence="3">Cell membrane</location>
        <topology evidence="3">Peripheral membrane protein</topology>
        <orientation evidence="3">Cytoplasmic side</orientation>
    </subcellularLocation>
</comment>
<sequence length="189" mass="21045">MSAEASAPDLRAALRDRYGERVRLSESFGELTAEVAPELWPDLAAFARDRLGMTFFDWLTGVDEPPDRIAVVAHVYDIAGRRRLLLRTAVDRGAPRLATLTGVYRGADWHERETYEMFGVVFDGHPDLRPLLLPDGFEGYPLRKDFVLAARVAKPWPGAKEPGESGRATARRRRPLPPGVPPDWGTPEG</sequence>
<dbReference type="PROSITE" id="PS00542">
    <property type="entry name" value="COMPLEX1_30K"/>
    <property type="match status" value="1"/>
</dbReference>
<dbReference type="InterPro" id="IPR010218">
    <property type="entry name" value="NADH_DH_suC"/>
</dbReference>
<dbReference type="InterPro" id="IPR020396">
    <property type="entry name" value="NADH_UbQ_OxRdtase_CS"/>
</dbReference>
<accession>A0A543J385</accession>
<organism evidence="8 9">
    <name type="scientific">Thermopolyspora flexuosa</name>
    <dbReference type="NCBI Taxonomy" id="103836"/>
    <lineage>
        <taxon>Bacteria</taxon>
        <taxon>Bacillati</taxon>
        <taxon>Actinomycetota</taxon>
        <taxon>Actinomycetes</taxon>
        <taxon>Streptosporangiales</taxon>
        <taxon>Streptosporangiaceae</taxon>
        <taxon>Thermopolyspora</taxon>
    </lineage>
</organism>
<evidence type="ECO:0000313" key="8">
    <source>
        <dbReference type="EMBL" id="TQM77289.1"/>
    </source>
</evidence>
<keyword evidence="3" id="KW-1003">Cell membrane</keyword>
<reference evidence="8 9" key="1">
    <citation type="submission" date="2019-06" db="EMBL/GenBank/DDBJ databases">
        <title>Sequencing the genomes of 1000 actinobacteria strains.</title>
        <authorList>
            <person name="Klenk H.-P."/>
        </authorList>
    </citation>
    <scope>NUCLEOTIDE SEQUENCE [LARGE SCALE GENOMIC DNA]</scope>
    <source>
        <strain evidence="8 9">DSM 43186</strain>
    </source>
</reference>
<dbReference type="SUPFAM" id="SSF143243">
    <property type="entry name" value="Nqo5-like"/>
    <property type="match status" value="1"/>
</dbReference>
<dbReference type="GO" id="GO:0008137">
    <property type="term" value="F:NADH dehydrogenase (ubiquinone) activity"/>
    <property type="evidence" value="ECO:0007669"/>
    <property type="project" value="InterPro"/>
</dbReference>
<comment type="caution">
    <text evidence="8">The sequence shown here is derived from an EMBL/GenBank/DDBJ whole genome shotgun (WGS) entry which is preliminary data.</text>
</comment>
<evidence type="ECO:0000256" key="6">
    <source>
        <dbReference type="SAM" id="MobiDB-lite"/>
    </source>
</evidence>
<feature type="region of interest" description="Disordered" evidence="6">
    <location>
        <begin position="156"/>
        <end position="189"/>
    </location>
</feature>
<evidence type="ECO:0000259" key="7">
    <source>
        <dbReference type="Pfam" id="PF00329"/>
    </source>
</evidence>
<evidence type="ECO:0000256" key="5">
    <source>
        <dbReference type="RuleBase" id="RU003582"/>
    </source>
</evidence>
<evidence type="ECO:0000256" key="4">
    <source>
        <dbReference type="RuleBase" id="RU003456"/>
    </source>
</evidence>
<keyword evidence="3 5" id="KW-0874">Quinone</keyword>
<dbReference type="Gene3D" id="3.30.460.80">
    <property type="entry name" value="NADH:ubiquinone oxidoreductase, 30kDa subunit"/>
    <property type="match status" value="1"/>
</dbReference>
<comment type="catalytic activity">
    <reaction evidence="3 5">
        <text>a quinone + NADH + 5 H(+)(in) = a quinol + NAD(+) + 4 H(+)(out)</text>
        <dbReference type="Rhea" id="RHEA:57888"/>
        <dbReference type="ChEBI" id="CHEBI:15378"/>
        <dbReference type="ChEBI" id="CHEBI:24646"/>
        <dbReference type="ChEBI" id="CHEBI:57540"/>
        <dbReference type="ChEBI" id="CHEBI:57945"/>
        <dbReference type="ChEBI" id="CHEBI:132124"/>
    </reaction>
</comment>
<dbReference type="GO" id="GO:0048038">
    <property type="term" value="F:quinone binding"/>
    <property type="evidence" value="ECO:0007669"/>
    <property type="project" value="UniProtKB-KW"/>
</dbReference>
<evidence type="ECO:0000256" key="2">
    <source>
        <dbReference type="ARBA" id="ARBA00022448"/>
    </source>
</evidence>
<dbReference type="RefSeq" id="WP_142261044.1">
    <property type="nucleotide sequence ID" value="NZ_BMPV01000002.1"/>
</dbReference>
<dbReference type="HAMAP" id="MF_01357">
    <property type="entry name" value="NDH1_NuoC"/>
    <property type="match status" value="1"/>
</dbReference>
<dbReference type="GO" id="GO:0050136">
    <property type="term" value="F:NADH dehydrogenase (quinone) (non-electrogenic) activity"/>
    <property type="evidence" value="ECO:0007669"/>
    <property type="project" value="UniProtKB-UniRule"/>
</dbReference>
<keyword evidence="2 3" id="KW-0813">Transport</keyword>
<dbReference type="AlphaFoldDB" id="A0A543J385"/>
<dbReference type="Pfam" id="PF00329">
    <property type="entry name" value="Complex1_30kDa"/>
    <property type="match status" value="1"/>
</dbReference>
<comment type="similarity">
    <text evidence="1 3 4">Belongs to the complex I 30 kDa subunit family.</text>
</comment>
<dbReference type="EMBL" id="VFPQ01000001">
    <property type="protein sequence ID" value="TQM77289.1"/>
    <property type="molecule type" value="Genomic_DNA"/>
</dbReference>
<keyword evidence="3 4" id="KW-1278">Translocase</keyword>
<comment type="subunit">
    <text evidence="3">NDH-1 is composed of 14 different subunits. Subunits NuoB, C, D, E, F, and G constitute the peripheral sector of the complex.</text>
</comment>
<keyword evidence="3" id="KW-0472">Membrane</keyword>
<keyword evidence="9" id="KW-1185">Reference proteome</keyword>
<protein>
    <recommendedName>
        <fullName evidence="3">NADH-quinone oxidoreductase subunit C</fullName>
        <ecNumber evidence="3">7.1.1.-</ecNumber>
    </recommendedName>
    <alternativeName>
        <fullName evidence="3">NADH dehydrogenase I subunit C</fullName>
    </alternativeName>
    <alternativeName>
        <fullName evidence="3">NDH-1 subunit C</fullName>
    </alternativeName>
</protein>
<dbReference type="EC" id="7.1.1.-" evidence="3"/>
<evidence type="ECO:0000256" key="3">
    <source>
        <dbReference type="HAMAP-Rule" id="MF_01357"/>
    </source>
</evidence>
<dbReference type="PANTHER" id="PTHR10884:SF14">
    <property type="entry name" value="NADH DEHYDROGENASE [UBIQUINONE] IRON-SULFUR PROTEIN 3, MITOCHONDRIAL"/>
    <property type="match status" value="1"/>
</dbReference>
<keyword evidence="3 4" id="KW-0520">NAD</keyword>
<gene>
    <name evidence="3" type="primary">nuoC</name>
    <name evidence="8" type="ORF">FHX40_4051</name>
</gene>
<dbReference type="Proteomes" id="UP000319213">
    <property type="component" value="Unassembled WGS sequence"/>
</dbReference>
<proteinExistence type="inferred from homology"/>